<protein>
    <submittedName>
        <fullName evidence="4">Uncharacterized protein</fullName>
    </submittedName>
</protein>
<evidence type="ECO:0000313" key="5">
    <source>
        <dbReference type="Proteomes" id="UP000005237"/>
    </source>
</evidence>
<sequence length="261" mass="29617">MKRILVLLLAVQAIDAFRQRGPPPRHVSSESSSSDDSSLSSEEEDFGGKTKVQPPTKGRFLDRPSSEELAEYDAKLQRQNGKNRKLQNQENKKTEEEEDEKLFLATLGQLYLQKMDEEPPMGPPMMDPDYYFYPINEDVPKEANNNGNNNVNVNVNHVQVNSNVVHVPVKKERPHHEMAPIIPQHFSEPTVTSKYLYLNFNVNDCLFLVALLAIFVFVAMKVYAKCFMKKQKAPQLPTTLPPTYSPSTITVETVPKKVVSQ</sequence>
<keyword evidence="2" id="KW-0812">Transmembrane</keyword>
<feature type="chain" id="PRO_5035869886" evidence="3">
    <location>
        <begin position="17"/>
        <end position="261"/>
    </location>
</feature>
<evidence type="ECO:0000313" key="4">
    <source>
        <dbReference type="EnsemblMetazoa" id="CJA15620.1"/>
    </source>
</evidence>
<feature type="compositionally biased region" description="Basic and acidic residues" evidence="1">
    <location>
        <begin position="59"/>
        <end position="76"/>
    </location>
</feature>
<feature type="compositionally biased region" description="Low complexity" evidence="1">
    <location>
        <begin position="29"/>
        <end position="40"/>
    </location>
</feature>
<feature type="signal peptide" evidence="3">
    <location>
        <begin position="1"/>
        <end position="16"/>
    </location>
</feature>
<feature type="region of interest" description="Disordered" evidence="1">
    <location>
        <begin position="19"/>
        <end position="100"/>
    </location>
</feature>
<keyword evidence="2" id="KW-0472">Membrane</keyword>
<accession>A0A8R1I095</accession>
<keyword evidence="2" id="KW-1133">Transmembrane helix</keyword>
<evidence type="ECO:0000256" key="1">
    <source>
        <dbReference type="SAM" id="MobiDB-lite"/>
    </source>
</evidence>
<dbReference type="Proteomes" id="UP000005237">
    <property type="component" value="Unassembled WGS sequence"/>
</dbReference>
<reference evidence="5" key="1">
    <citation type="submission" date="2010-08" db="EMBL/GenBank/DDBJ databases">
        <authorList>
            <consortium name="Caenorhabditis japonica Sequencing Consortium"/>
            <person name="Wilson R.K."/>
        </authorList>
    </citation>
    <scope>NUCLEOTIDE SEQUENCE [LARGE SCALE GENOMIC DNA]</scope>
    <source>
        <strain evidence="5">DF5081</strain>
    </source>
</reference>
<evidence type="ECO:0000256" key="2">
    <source>
        <dbReference type="SAM" id="Phobius"/>
    </source>
</evidence>
<keyword evidence="5" id="KW-1185">Reference proteome</keyword>
<reference evidence="4" key="2">
    <citation type="submission" date="2022-06" db="UniProtKB">
        <authorList>
            <consortium name="EnsemblMetazoa"/>
        </authorList>
    </citation>
    <scope>IDENTIFICATION</scope>
    <source>
        <strain evidence="4">DF5081</strain>
    </source>
</reference>
<keyword evidence="3" id="KW-0732">Signal</keyword>
<dbReference type="EnsemblMetazoa" id="CJA15620.1">
    <property type="protein sequence ID" value="CJA15620.1"/>
    <property type="gene ID" value="WBGene00134824"/>
</dbReference>
<name>A0A8R1I095_CAEJA</name>
<feature type="transmembrane region" description="Helical" evidence="2">
    <location>
        <begin position="206"/>
        <end position="224"/>
    </location>
</feature>
<proteinExistence type="predicted"/>
<organism evidence="4 5">
    <name type="scientific">Caenorhabditis japonica</name>
    <dbReference type="NCBI Taxonomy" id="281687"/>
    <lineage>
        <taxon>Eukaryota</taxon>
        <taxon>Metazoa</taxon>
        <taxon>Ecdysozoa</taxon>
        <taxon>Nematoda</taxon>
        <taxon>Chromadorea</taxon>
        <taxon>Rhabditida</taxon>
        <taxon>Rhabditina</taxon>
        <taxon>Rhabditomorpha</taxon>
        <taxon>Rhabditoidea</taxon>
        <taxon>Rhabditidae</taxon>
        <taxon>Peloderinae</taxon>
        <taxon>Caenorhabditis</taxon>
    </lineage>
</organism>
<dbReference type="AlphaFoldDB" id="A0A8R1I095"/>
<evidence type="ECO:0000256" key="3">
    <source>
        <dbReference type="SAM" id="SignalP"/>
    </source>
</evidence>